<evidence type="ECO:0000313" key="2">
    <source>
        <dbReference type="EMBL" id="CUA69253.1"/>
    </source>
</evidence>
<proteinExistence type="predicted"/>
<feature type="compositionally biased region" description="Low complexity" evidence="1">
    <location>
        <begin position="62"/>
        <end position="72"/>
    </location>
</feature>
<reference evidence="2 3" key="1">
    <citation type="submission" date="2015-07" db="EMBL/GenBank/DDBJ databases">
        <authorList>
            <person name="Noorani M."/>
        </authorList>
    </citation>
    <scope>NUCLEOTIDE SEQUENCE [LARGE SCALE GENOMIC DNA]</scope>
    <source>
        <strain evidence="2">BBA 69670</strain>
    </source>
</reference>
<gene>
    <name evidence="2" type="ORF">RSOLAG22IIIB_13966</name>
</gene>
<keyword evidence="3" id="KW-1185">Reference proteome</keyword>
<dbReference type="EMBL" id="CYGV01000722">
    <property type="protein sequence ID" value="CUA69253.1"/>
    <property type="molecule type" value="Genomic_DNA"/>
</dbReference>
<evidence type="ECO:0000313" key="3">
    <source>
        <dbReference type="Proteomes" id="UP000044841"/>
    </source>
</evidence>
<name>A0A0K6FST0_9AGAM</name>
<organism evidence="2 3">
    <name type="scientific">Rhizoctonia solani</name>
    <dbReference type="NCBI Taxonomy" id="456999"/>
    <lineage>
        <taxon>Eukaryota</taxon>
        <taxon>Fungi</taxon>
        <taxon>Dikarya</taxon>
        <taxon>Basidiomycota</taxon>
        <taxon>Agaricomycotina</taxon>
        <taxon>Agaricomycetes</taxon>
        <taxon>Cantharellales</taxon>
        <taxon>Ceratobasidiaceae</taxon>
        <taxon>Rhizoctonia</taxon>
    </lineage>
</organism>
<protein>
    <submittedName>
        <fullName evidence="2">Uncharacterized protein</fullName>
    </submittedName>
</protein>
<evidence type="ECO:0000256" key="1">
    <source>
        <dbReference type="SAM" id="MobiDB-lite"/>
    </source>
</evidence>
<dbReference type="Proteomes" id="UP000044841">
    <property type="component" value="Unassembled WGS sequence"/>
</dbReference>
<feature type="region of interest" description="Disordered" evidence="1">
    <location>
        <begin position="57"/>
        <end position="78"/>
    </location>
</feature>
<sequence>MTESVRSNRRGVVHHVPVLSGQVHIVFKKVWAHASPFANTVPMRRWPGLLTDKLRDRTLPISSSSSRGGESSFNTTVL</sequence>
<dbReference type="AlphaFoldDB" id="A0A0K6FST0"/>
<accession>A0A0K6FST0</accession>